<dbReference type="SMART" id="SM00490">
    <property type="entry name" value="HELICc"/>
    <property type="match status" value="1"/>
</dbReference>
<reference evidence="8" key="2">
    <citation type="submission" date="2014-05" db="EMBL/GenBank/DDBJ databases">
        <title>The genome sequences of chimpanzee malaria parasites reveal the path to human adaptation.</title>
        <authorList>
            <person name="Otto T.D."/>
            <person name="Rayner J.C."/>
            <person name="Boehme U."/>
            <person name="Pain A."/>
            <person name="Spottiswoode N."/>
            <person name="Sanders M."/>
            <person name="Quail M."/>
            <person name="Ollomo B."/>
            <person name="Renaud F."/>
            <person name="Thomas A.W."/>
            <person name="Prugnolle F."/>
            <person name="Conway D.J."/>
            <person name="Newbold C."/>
            <person name="Berriman M."/>
        </authorList>
    </citation>
    <scope>NUCLEOTIDE SEQUENCE [LARGE SCALE GENOMIC DNA]</scope>
    <source>
        <strain evidence="8">CDC</strain>
    </source>
</reference>
<feature type="region of interest" description="Disordered" evidence="5">
    <location>
        <begin position="1165"/>
        <end position="1262"/>
    </location>
</feature>
<feature type="region of interest" description="Disordered" evidence="5">
    <location>
        <begin position="469"/>
        <end position="488"/>
    </location>
</feature>
<feature type="region of interest" description="Disordered" evidence="5">
    <location>
        <begin position="772"/>
        <end position="866"/>
    </location>
</feature>
<dbReference type="Pfam" id="PF00176">
    <property type="entry name" value="SNF2-rel_dom"/>
    <property type="match status" value="1"/>
</dbReference>
<feature type="compositionally biased region" description="Low complexity" evidence="5">
    <location>
        <begin position="789"/>
        <end position="820"/>
    </location>
</feature>
<feature type="compositionally biased region" description="Basic and acidic residues" evidence="5">
    <location>
        <begin position="1173"/>
        <end position="1189"/>
    </location>
</feature>
<dbReference type="InterPro" id="IPR049730">
    <property type="entry name" value="SNF2/RAD54-like_C"/>
</dbReference>
<dbReference type="GO" id="GO:0016787">
    <property type="term" value="F:hydrolase activity"/>
    <property type="evidence" value="ECO:0007669"/>
    <property type="project" value="UniProtKB-KW"/>
</dbReference>
<dbReference type="GO" id="GO:0015616">
    <property type="term" value="F:DNA translocase activity"/>
    <property type="evidence" value="ECO:0007669"/>
    <property type="project" value="TreeGrafter"/>
</dbReference>
<dbReference type="VEuPathDB" id="PlasmoDB:PRCDC_0803000"/>
<dbReference type="Proteomes" id="UP000027581">
    <property type="component" value="Unassembled WGS sequence"/>
</dbReference>
<evidence type="ECO:0000256" key="4">
    <source>
        <dbReference type="ARBA" id="ARBA00022840"/>
    </source>
</evidence>
<feature type="compositionally biased region" description="Basic and acidic residues" evidence="5">
    <location>
        <begin position="1092"/>
        <end position="1114"/>
    </location>
</feature>
<keyword evidence="4" id="KW-0067">ATP-binding</keyword>
<evidence type="ECO:0000256" key="3">
    <source>
        <dbReference type="ARBA" id="ARBA00022806"/>
    </source>
</evidence>
<gene>
    <name evidence="8" type="ORF">PRCDC_0803000</name>
</gene>
<keyword evidence="9" id="KW-1185">Reference proteome</keyword>
<feature type="compositionally biased region" description="Basic and acidic residues" evidence="5">
    <location>
        <begin position="950"/>
        <end position="960"/>
    </location>
</feature>
<dbReference type="PROSITE" id="PS51192">
    <property type="entry name" value="HELICASE_ATP_BIND_1"/>
    <property type="match status" value="1"/>
</dbReference>
<dbReference type="GO" id="GO:0005524">
    <property type="term" value="F:ATP binding"/>
    <property type="evidence" value="ECO:0007669"/>
    <property type="project" value="UniProtKB-KW"/>
</dbReference>
<evidence type="ECO:0000256" key="2">
    <source>
        <dbReference type="ARBA" id="ARBA00022801"/>
    </source>
</evidence>
<dbReference type="FunFam" id="3.40.50.300:FF:000332">
    <property type="entry name" value="DNA repair and recombination protein RAD54-like"/>
    <property type="match status" value="1"/>
</dbReference>
<sequence length="1262" mass="144440">MRKYNGNVKRSRDDEYEENEIVNGERTSITLVRATLLPILSIGKNEKTTLFHPFKNPLPGFVSDKTLYLKKTLGVKVRRTGWINLMKNSIPRRSDETEEQEKIEEVIKKHEPLILYKDENDKIEVDPILAQYLREHQREGVQFVFECLMNIKDDKISGCILADDMGLGKTLQSITVLYTLLKQGFHKKSAVRRCLILCPASLINNWNDEISKWIPNRCNVTCVNDNAKEKIVSKLEGFKYDIQSTVLICSYECFRINNEFLDKSSIDMIICDEAHRLKNDKTKTYTSIYNLTAKKRLLLSGTPIQNDLGEFYALISLCNPDLFDDINFFRKKFANPILIGRDKDATEKEQEIASERLTELSNITNKFILRRTNNLLSKVLPVKYLINIFIKLNPIQEALYVLFLKDKKILKNDNTNNKVNVLINIKKLEKICNHPLLLNVNDIKEIGQVTLWKLIEDVICEMQTNMKVSNRGNKRDNRNDNKNDSKSGCVLKVDKGISSISNNNMNNVNDMNNINSNIKSNTNLRCGSRGNQNDGSGYIGNKRKPIELDYNKPVKRIIEECKRDIYRSYYNFSCKFLLLHFLLKNIKQNTNDKVVIVSNYTQTLDYMEILCKENMYKFVRLDGGINIKKRHKVINDFTHTADIFIFLLSSKSGGCGINLISSNRLILLDPDWNPANDKQALARVWREGQKKICYIYRLFCTGTIDEKVYQRQISKDGLSNMIVTTTNLSKDQMSDENVKKLFNYKMNTVSETHDNIECNRCSLNGVSPNIHKVTHVDSINRNKSKGKNDNNNNNNNNNNNDSNSSGNSSGNSNGNSSGNSSGNGNGNSNGNGSGNSSGNSNSNSNSNGISNCNSNGNNYKSDDDKNYIDGEHFAEQLEDFEEDDVNTWAHHQNIDTVPDNILIKAVKDAEEYKKNDMNSMPLLQKLTHDFVTFTMSCKIEYRDDLIKQKSEQAKMREKGASEASGKSMKEMKLELQDGKKGKGHKNGKREEDDDEDEDEFDGDEEDNDEEDEFDDDEEENDEEDEFVDEEEDDRDESNESDDDVQEVGVHSGLDKIKNKKMENIIESDRDEPSDACRKKLNELVQYQRERKKREEELLNKKREPLSDDDKEKGNIKSNIKSNINNNIKSNINNNIKSNINNDINNDINNFTNNITNNITNNDINGSGSGSGSTRHDINIENNNMKKEDETSYGNNSHNKNKNEEKIKNSKDEPSKRITRNMSHRSLVELLSQDEDSKESLTMSEDIEEMSAENVSTDSSYFI</sequence>
<dbReference type="VEuPathDB" id="PlasmoDB:PRG01_0805200"/>
<keyword evidence="2" id="KW-0378">Hydrolase</keyword>
<feature type="compositionally biased region" description="Basic and acidic residues" evidence="5">
    <location>
        <begin position="473"/>
        <end position="485"/>
    </location>
</feature>
<dbReference type="InterPro" id="IPR050496">
    <property type="entry name" value="SNF2_RAD54_helicase_repair"/>
</dbReference>
<dbReference type="AlphaFoldDB" id="A0A060RQS8"/>
<dbReference type="GO" id="GO:0007131">
    <property type="term" value="P:reciprocal meiotic recombination"/>
    <property type="evidence" value="ECO:0007669"/>
    <property type="project" value="TreeGrafter"/>
</dbReference>
<name>A0A060RQS8_PLARE</name>
<dbReference type="SMART" id="SM00487">
    <property type="entry name" value="DEXDc"/>
    <property type="match status" value="1"/>
</dbReference>
<dbReference type="GO" id="GO:0004386">
    <property type="term" value="F:helicase activity"/>
    <property type="evidence" value="ECO:0007669"/>
    <property type="project" value="UniProtKB-KW"/>
</dbReference>
<dbReference type="GO" id="GO:0005634">
    <property type="term" value="C:nucleus"/>
    <property type="evidence" value="ECO:0007669"/>
    <property type="project" value="TreeGrafter"/>
</dbReference>
<evidence type="ECO:0000313" key="8">
    <source>
        <dbReference type="EMBL" id="CDO63810.1"/>
    </source>
</evidence>
<evidence type="ECO:0000256" key="5">
    <source>
        <dbReference type="SAM" id="MobiDB-lite"/>
    </source>
</evidence>
<dbReference type="InterPro" id="IPR000330">
    <property type="entry name" value="SNF2_N"/>
</dbReference>
<dbReference type="PANTHER" id="PTHR45629">
    <property type="entry name" value="SNF2/RAD54 FAMILY MEMBER"/>
    <property type="match status" value="1"/>
</dbReference>
<reference evidence="8" key="1">
    <citation type="submission" date="2014-01" db="EMBL/GenBank/DDBJ databases">
        <authorList>
            <person name="Aslett M."/>
        </authorList>
    </citation>
    <scope>NUCLEOTIDE SEQUENCE</scope>
    <source>
        <strain evidence="8">CDC</strain>
    </source>
</reference>
<dbReference type="PhylomeDB" id="A0A060RQS8"/>
<feature type="compositionally biased region" description="Basic and acidic residues" evidence="5">
    <location>
        <begin position="1200"/>
        <end position="1215"/>
    </location>
</feature>
<feature type="compositionally biased region" description="Low complexity" evidence="5">
    <location>
        <begin position="836"/>
        <end position="858"/>
    </location>
</feature>
<keyword evidence="3" id="KW-0347">Helicase</keyword>
<feature type="region of interest" description="Disordered" evidence="5">
    <location>
        <begin position="1089"/>
        <end position="1128"/>
    </location>
</feature>
<dbReference type="EMBL" id="HG810769">
    <property type="protein sequence ID" value="CDO63810.1"/>
    <property type="molecule type" value="Genomic_DNA"/>
</dbReference>
<dbReference type="Gene3D" id="3.40.50.300">
    <property type="entry name" value="P-loop containing nucleotide triphosphate hydrolases"/>
    <property type="match status" value="1"/>
</dbReference>
<protein>
    <submittedName>
        <fullName evidence="8">DNA repair protein RAD54, putative</fullName>
    </submittedName>
</protein>
<keyword evidence="1" id="KW-0547">Nucleotide-binding</keyword>
<dbReference type="SUPFAM" id="SSF52540">
    <property type="entry name" value="P-loop containing nucleoside triphosphate hydrolases"/>
    <property type="match status" value="2"/>
</dbReference>
<evidence type="ECO:0000259" key="6">
    <source>
        <dbReference type="PROSITE" id="PS51192"/>
    </source>
</evidence>
<dbReference type="InterPro" id="IPR038718">
    <property type="entry name" value="SNF2-like_sf"/>
</dbReference>
<organism evidence="8 9">
    <name type="scientific">Plasmodium reichenowi</name>
    <dbReference type="NCBI Taxonomy" id="5854"/>
    <lineage>
        <taxon>Eukaryota</taxon>
        <taxon>Sar</taxon>
        <taxon>Alveolata</taxon>
        <taxon>Apicomplexa</taxon>
        <taxon>Aconoidasida</taxon>
        <taxon>Haemosporida</taxon>
        <taxon>Plasmodiidae</taxon>
        <taxon>Plasmodium</taxon>
        <taxon>Plasmodium (Laverania)</taxon>
    </lineage>
</organism>
<dbReference type="Gene3D" id="1.20.120.850">
    <property type="entry name" value="SWI2/SNF2 ATPases, N-terminal domain"/>
    <property type="match status" value="1"/>
</dbReference>
<dbReference type="FunFam" id="3.40.50.10810:FF:000021">
    <property type="entry name" value="DNA repair and recombination protein RAD54"/>
    <property type="match status" value="1"/>
</dbReference>
<evidence type="ECO:0000259" key="7">
    <source>
        <dbReference type="PROSITE" id="PS51194"/>
    </source>
</evidence>
<feature type="compositionally biased region" description="Polar residues" evidence="5">
    <location>
        <begin position="1252"/>
        <end position="1262"/>
    </location>
</feature>
<dbReference type="InterPro" id="IPR001650">
    <property type="entry name" value="Helicase_C-like"/>
</dbReference>
<evidence type="ECO:0000256" key="1">
    <source>
        <dbReference type="ARBA" id="ARBA00022741"/>
    </source>
</evidence>
<feature type="domain" description="Helicase C-terminal" evidence="7">
    <location>
        <begin position="578"/>
        <end position="734"/>
    </location>
</feature>
<dbReference type="CDD" id="cd18793">
    <property type="entry name" value="SF2_C_SNF"/>
    <property type="match status" value="1"/>
</dbReference>
<feature type="compositionally biased region" description="Acidic residues" evidence="5">
    <location>
        <begin position="991"/>
        <end position="1045"/>
    </location>
</feature>
<feature type="domain" description="Helicase ATP-binding" evidence="6">
    <location>
        <begin position="150"/>
        <end position="321"/>
    </location>
</feature>
<feature type="compositionally biased region" description="Low complexity" evidence="5">
    <location>
        <begin position="1115"/>
        <end position="1128"/>
    </location>
</feature>
<feature type="region of interest" description="Disordered" evidence="5">
    <location>
        <begin position="974"/>
        <end position="1055"/>
    </location>
</feature>
<proteinExistence type="predicted"/>
<dbReference type="InterPro" id="IPR027417">
    <property type="entry name" value="P-loop_NTPase"/>
</dbReference>
<accession>A0A060RQS8</accession>
<dbReference type="Gene3D" id="3.40.50.10810">
    <property type="entry name" value="Tandem AAA-ATPase domain"/>
    <property type="match status" value="1"/>
</dbReference>
<dbReference type="CDD" id="cd18004">
    <property type="entry name" value="DEXHc_RAD54"/>
    <property type="match status" value="1"/>
</dbReference>
<feature type="region of interest" description="Disordered" evidence="5">
    <location>
        <begin position="950"/>
        <end position="969"/>
    </location>
</feature>
<dbReference type="Pfam" id="PF00271">
    <property type="entry name" value="Helicase_C"/>
    <property type="match status" value="1"/>
</dbReference>
<dbReference type="InterPro" id="IPR014001">
    <property type="entry name" value="Helicase_ATP-bd"/>
</dbReference>
<evidence type="ECO:0000313" key="9">
    <source>
        <dbReference type="Proteomes" id="UP000027581"/>
    </source>
</evidence>
<dbReference type="PANTHER" id="PTHR45629:SF7">
    <property type="entry name" value="DNA EXCISION REPAIR PROTEIN ERCC-6-RELATED"/>
    <property type="match status" value="1"/>
</dbReference>
<dbReference type="PROSITE" id="PS51194">
    <property type="entry name" value="HELICASE_CTER"/>
    <property type="match status" value="1"/>
</dbReference>
<feature type="compositionally biased region" description="Gly residues" evidence="5">
    <location>
        <begin position="821"/>
        <end position="835"/>
    </location>
</feature>
<dbReference type="GO" id="GO:0045003">
    <property type="term" value="P:double-strand break repair via synthesis-dependent strand annealing"/>
    <property type="evidence" value="ECO:0007669"/>
    <property type="project" value="TreeGrafter"/>
</dbReference>